<evidence type="ECO:0000313" key="1">
    <source>
        <dbReference type="EMBL" id="AXY25348.1"/>
    </source>
</evidence>
<protein>
    <submittedName>
        <fullName evidence="1">Uncharacterized protein</fullName>
    </submittedName>
</protein>
<sequence>MALASLALVGCTQAEESADDQAVSNLGGDPISLDQASMKSLQDEQMQYYTVYEKIMQSLESLKGLDVQTEESFKWAEGEMTRTGSGQEAYEEGELTQFYTQNQASMEGWTKAQTYAFDGSKYYYQADGEDWVEGEEARQLPINYITLTRLLVEDEAAWQVSEDESHYIVEKDLVNSQLLASLGYLFEMPVLLSPHAEITASIRYQVNEETGLIDQAEVQAQVKDLGETYEYQLTSSQTESEGDVPDVDTSAGAEAVSEAKPDEDIFLVAFQKAALQHMPMYELYETQQGGAEAEPQTRIMVYNYLPNFTNAVLEGKVSGENEWQNTGLIMRNVKVAEAQDAPEAVEAMPRDYYSFFYERFTQEFKEFEWIKSEEENDSGQYVLRESVGEKLADLEAIAGGLDLSHLKRDEEAVYAIDYIINQQTLALEGVYLWSLTAKDESIDYVTTLQFRPLSQSVLESFAHSVPDTFWKQIDAQVNES</sequence>
<dbReference type="EMBL" id="CP023434">
    <property type="protein sequence ID" value="AXY25348.1"/>
    <property type="molecule type" value="Genomic_DNA"/>
</dbReference>
<name>A0A347WJU1_9LACT</name>
<dbReference type="AlphaFoldDB" id="A0A347WJU1"/>
<organism evidence="1 2">
    <name type="scientific">Suicoccus acidiformans</name>
    <dbReference type="NCBI Taxonomy" id="2036206"/>
    <lineage>
        <taxon>Bacteria</taxon>
        <taxon>Bacillati</taxon>
        <taxon>Bacillota</taxon>
        <taxon>Bacilli</taxon>
        <taxon>Lactobacillales</taxon>
        <taxon>Aerococcaceae</taxon>
        <taxon>Suicoccus</taxon>
    </lineage>
</organism>
<dbReference type="OrthoDB" id="9757876at2"/>
<reference evidence="1 2" key="1">
    <citation type="submission" date="2017-09" db="EMBL/GenBank/DDBJ databases">
        <title>Complete genome sequence of Oxytococcus suis strain ZY16052.</title>
        <authorList>
            <person name="Li F."/>
        </authorList>
    </citation>
    <scope>NUCLEOTIDE SEQUENCE [LARGE SCALE GENOMIC DNA]</scope>
    <source>
        <strain evidence="1 2">ZY16052</strain>
    </source>
</reference>
<dbReference type="Proteomes" id="UP000263232">
    <property type="component" value="Chromosome"/>
</dbReference>
<keyword evidence="2" id="KW-1185">Reference proteome</keyword>
<gene>
    <name evidence="1" type="ORF">CL176_04670</name>
</gene>
<dbReference type="KEGG" id="abae:CL176_04670"/>
<evidence type="ECO:0000313" key="2">
    <source>
        <dbReference type="Proteomes" id="UP000263232"/>
    </source>
</evidence>
<accession>A0A347WJU1</accession>
<proteinExistence type="predicted"/>